<feature type="domain" description="C2H2-type" evidence="12">
    <location>
        <begin position="279"/>
        <end position="306"/>
    </location>
</feature>
<evidence type="ECO:0000256" key="5">
    <source>
        <dbReference type="ARBA" id="ARBA00022833"/>
    </source>
</evidence>
<keyword evidence="7" id="KW-0238">DNA-binding</keyword>
<dbReference type="FunFam" id="3.30.160.60:FF:000787">
    <property type="entry name" value="Zinc finger protein 784"/>
    <property type="match status" value="1"/>
</dbReference>
<keyword evidence="5" id="KW-0862">Zinc</keyword>
<dbReference type="PROSITE" id="PS50157">
    <property type="entry name" value="ZINC_FINGER_C2H2_2"/>
    <property type="match status" value="5"/>
</dbReference>
<evidence type="ECO:0000256" key="9">
    <source>
        <dbReference type="ARBA" id="ARBA00023242"/>
    </source>
</evidence>
<evidence type="ECO:0000256" key="2">
    <source>
        <dbReference type="ARBA" id="ARBA00022723"/>
    </source>
</evidence>
<sequence>MAAASYPATSTTAASMTIDFDPSDAIGGNGLFYYAPHDVGSIPMAPAAQTWHTVPPGIYDDPGLFIDVGFGGQQSTWAGFSSTYGVPMTMGLENPGVVGFTVPQEAQVLDSKTGFFGEIVMEQQARPEQTTLASMPMEQIPQQRQQQQQQIPTAQSRPQPSQPMKMFGCSRCGKQYCRKSTLKAHVKHHLGERPFVCQVCGKTFSQAANLTAHRRVHTGEKPFSCSICLRPFSQSSSLVTHKRTHTGERPYPCNQCDKAFTDSSTLTKHLRTHSGQKPYSCPLCLMRFSQSGNLHRHLKTHRSEDLLRANVILDNM</sequence>
<evidence type="ECO:0000256" key="10">
    <source>
        <dbReference type="PROSITE-ProRule" id="PRU00042"/>
    </source>
</evidence>
<organism evidence="13 14">
    <name type="scientific">Panagrellus redivivus</name>
    <name type="common">Microworm</name>
    <dbReference type="NCBI Taxonomy" id="6233"/>
    <lineage>
        <taxon>Eukaryota</taxon>
        <taxon>Metazoa</taxon>
        <taxon>Ecdysozoa</taxon>
        <taxon>Nematoda</taxon>
        <taxon>Chromadorea</taxon>
        <taxon>Rhabditida</taxon>
        <taxon>Tylenchina</taxon>
        <taxon>Panagrolaimomorpha</taxon>
        <taxon>Panagrolaimoidea</taxon>
        <taxon>Panagrolaimidae</taxon>
        <taxon>Panagrellus</taxon>
    </lineage>
</organism>
<dbReference type="SUPFAM" id="SSF57667">
    <property type="entry name" value="beta-beta-alpha zinc fingers"/>
    <property type="match status" value="3"/>
</dbReference>
<dbReference type="GO" id="GO:0005634">
    <property type="term" value="C:nucleus"/>
    <property type="evidence" value="ECO:0007669"/>
    <property type="project" value="UniProtKB-SubCell"/>
</dbReference>
<evidence type="ECO:0000259" key="12">
    <source>
        <dbReference type="PROSITE" id="PS50157"/>
    </source>
</evidence>
<evidence type="ECO:0000256" key="11">
    <source>
        <dbReference type="SAM" id="MobiDB-lite"/>
    </source>
</evidence>
<feature type="domain" description="C2H2-type" evidence="12">
    <location>
        <begin position="195"/>
        <end position="222"/>
    </location>
</feature>
<dbReference type="Pfam" id="PF00096">
    <property type="entry name" value="zf-C2H2"/>
    <property type="match status" value="4"/>
</dbReference>
<dbReference type="GO" id="GO:0003677">
    <property type="term" value="F:DNA binding"/>
    <property type="evidence" value="ECO:0007669"/>
    <property type="project" value="UniProtKB-KW"/>
</dbReference>
<evidence type="ECO:0000256" key="3">
    <source>
        <dbReference type="ARBA" id="ARBA00022737"/>
    </source>
</evidence>
<feature type="region of interest" description="Disordered" evidence="11">
    <location>
        <begin position="138"/>
        <end position="164"/>
    </location>
</feature>
<keyword evidence="2" id="KW-0479">Metal-binding</keyword>
<evidence type="ECO:0000256" key="4">
    <source>
        <dbReference type="ARBA" id="ARBA00022771"/>
    </source>
</evidence>
<dbReference type="GO" id="GO:0000122">
    <property type="term" value="P:negative regulation of transcription by RNA polymerase II"/>
    <property type="evidence" value="ECO:0007669"/>
    <property type="project" value="UniProtKB-ARBA"/>
</dbReference>
<reference evidence="14" key="2">
    <citation type="submission" date="2020-10" db="UniProtKB">
        <authorList>
            <consortium name="WormBaseParasite"/>
        </authorList>
    </citation>
    <scope>IDENTIFICATION</scope>
</reference>
<accession>A0A7E4V157</accession>
<dbReference type="GO" id="GO:0008270">
    <property type="term" value="F:zinc ion binding"/>
    <property type="evidence" value="ECO:0007669"/>
    <property type="project" value="UniProtKB-KW"/>
</dbReference>
<dbReference type="PANTHER" id="PTHR24394">
    <property type="entry name" value="ZINC FINGER PROTEIN"/>
    <property type="match status" value="1"/>
</dbReference>
<comment type="subcellular location">
    <subcellularLocation>
        <location evidence="1">Nucleus</location>
    </subcellularLocation>
</comment>
<evidence type="ECO:0000256" key="1">
    <source>
        <dbReference type="ARBA" id="ARBA00004123"/>
    </source>
</evidence>
<dbReference type="SMART" id="SM00355">
    <property type="entry name" value="ZnF_C2H2"/>
    <property type="match status" value="5"/>
</dbReference>
<feature type="compositionally biased region" description="Low complexity" evidence="11">
    <location>
        <begin position="139"/>
        <end position="159"/>
    </location>
</feature>
<evidence type="ECO:0000256" key="6">
    <source>
        <dbReference type="ARBA" id="ARBA00023015"/>
    </source>
</evidence>
<keyword evidence="3" id="KW-0677">Repeat</keyword>
<feature type="domain" description="C2H2-type" evidence="12">
    <location>
        <begin position="167"/>
        <end position="194"/>
    </location>
</feature>
<dbReference type="InterPro" id="IPR013087">
    <property type="entry name" value="Znf_C2H2_type"/>
</dbReference>
<dbReference type="PANTHER" id="PTHR24394:SF44">
    <property type="entry name" value="ZINC FINGER PROTEIN 271-LIKE"/>
    <property type="match status" value="1"/>
</dbReference>
<name>A0A7E4V157_PANRE</name>
<protein>
    <submittedName>
        <fullName evidence="14">Protein glass</fullName>
    </submittedName>
</protein>
<keyword evidence="4 10" id="KW-0863">Zinc-finger</keyword>
<feature type="domain" description="C2H2-type" evidence="12">
    <location>
        <begin position="251"/>
        <end position="278"/>
    </location>
</feature>
<dbReference type="FunFam" id="3.30.160.60:FF:000446">
    <property type="entry name" value="Zinc finger protein"/>
    <property type="match status" value="1"/>
</dbReference>
<dbReference type="AlphaFoldDB" id="A0A7E4V157"/>
<feature type="domain" description="C2H2-type" evidence="12">
    <location>
        <begin position="223"/>
        <end position="250"/>
    </location>
</feature>
<keyword evidence="6" id="KW-0805">Transcription regulation</keyword>
<dbReference type="Gene3D" id="3.30.160.60">
    <property type="entry name" value="Classic Zinc Finger"/>
    <property type="match status" value="5"/>
</dbReference>
<dbReference type="FunFam" id="3.30.160.60:FF:000016">
    <property type="entry name" value="zinc finger protein 37 homolog"/>
    <property type="match status" value="1"/>
</dbReference>
<proteinExistence type="predicted"/>
<keyword evidence="8" id="KW-0804">Transcription</keyword>
<evidence type="ECO:0000256" key="8">
    <source>
        <dbReference type="ARBA" id="ARBA00023163"/>
    </source>
</evidence>
<dbReference type="PROSITE" id="PS00028">
    <property type="entry name" value="ZINC_FINGER_C2H2_1"/>
    <property type="match status" value="5"/>
</dbReference>
<evidence type="ECO:0000313" key="14">
    <source>
        <dbReference type="WBParaSite" id="Pan_g15330.t1"/>
    </source>
</evidence>
<dbReference type="FunFam" id="3.30.160.60:FF:002716">
    <property type="entry name" value="Zinc finger protein 212"/>
    <property type="match status" value="1"/>
</dbReference>
<dbReference type="WBParaSite" id="Pan_g15330.t1">
    <property type="protein sequence ID" value="Pan_g15330.t1"/>
    <property type="gene ID" value="Pan_g15330"/>
</dbReference>
<reference evidence="13" key="1">
    <citation type="journal article" date="2013" name="Genetics">
        <title>The draft genome and transcriptome of Panagrellus redivivus are shaped by the harsh demands of a free-living lifestyle.</title>
        <authorList>
            <person name="Srinivasan J."/>
            <person name="Dillman A.R."/>
            <person name="Macchietto M.G."/>
            <person name="Heikkinen L."/>
            <person name="Lakso M."/>
            <person name="Fracchia K.M."/>
            <person name="Antoshechkin I."/>
            <person name="Mortazavi A."/>
            <person name="Wong G."/>
            <person name="Sternberg P.W."/>
        </authorList>
    </citation>
    <scope>NUCLEOTIDE SEQUENCE [LARGE SCALE GENOMIC DNA]</scope>
    <source>
        <strain evidence="13">MT8872</strain>
    </source>
</reference>
<dbReference type="InterPro" id="IPR036236">
    <property type="entry name" value="Znf_C2H2_sf"/>
</dbReference>
<dbReference type="Proteomes" id="UP000492821">
    <property type="component" value="Unassembled WGS sequence"/>
</dbReference>
<evidence type="ECO:0000256" key="7">
    <source>
        <dbReference type="ARBA" id="ARBA00023125"/>
    </source>
</evidence>
<keyword evidence="9" id="KW-0539">Nucleus</keyword>
<evidence type="ECO:0000313" key="13">
    <source>
        <dbReference type="Proteomes" id="UP000492821"/>
    </source>
</evidence>
<keyword evidence="13" id="KW-1185">Reference proteome</keyword>
<dbReference type="GO" id="GO:0000981">
    <property type="term" value="F:DNA-binding transcription factor activity, RNA polymerase II-specific"/>
    <property type="evidence" value="ECO:0007669"/>
    <property type="project" value="TreeGrafter"/>
</dbReference>